<evidence type="ECO:0000256" key="2">
    <source>
        <dbReference type="SAM" id="SignalP"/>
    </source>
</evidence>
<keyword evidence="5" id="KW-1185">Reference proteome</keyword>
<organism evidence="4 6">
    <name type="scientific">Peronospora farinosa</name>
    <dbReference type="NCBI Taxonomy" id="134698"/>
    <lineage>
        <taxon>Eukaryota</taxon>
        <taxon>Sar</taxon>
        <taxon>Stramenopiles</taxon>
        <taxon>Oomycota</taxon>
        <taxon>Peronosporomycetes</taxon>
        <taxon>Peronosporales</taxon>
        <taxon>Peronosporaceae</taxon>
        <taxon>Peronospora</taxon>
    </lineage>
</organism>
<reference evidence="4" key="2">
    <citation type="submission" date="2022-12" db="EMBL/GenBank/DDBJ databases">
        <authorList>
            <person name="Webb A."/>
        </authorList>
    </citation>
    <scope>NUCLEOTIDE SEQUENCE</scope>
    <source>
        <strain evidence="4">Pf2</strain>
    </source>
</reference>
<dbReference type="SMR" id="A0AAV0UC61"/>
<proteinExistence type="predicted"/>
<dbReference type="EMBL" id="CANTFK010000914">
    <property type="protein sequence ID" value="CAI5733249.1"/>
    <property type="molecule type" value="Genomic_DNA"/>
</dbReference>
<name>A0AAV0UC61_9STRA</name>
<feature type="compositionally biased region" description="Pro residues" evidence="1">
    <location>
        <begin position="232"/>
        <end position="253"/>
    </location>
</feature>
<gene>
    <name evidence="3" type="ORF">PFR001_LOCUS3536</name>
    <name evidence="4" type="ORF">PFR002_LOCUS7131</name>
</gene>
<accession>A0AAV0UC61</accession>
<feature type="chain" id="PRO_5043773915" evidence="2">
    <location>
        <begin position="23"/>
        <end position="361"/>
    </location>
</feature>
<evidence type="ECO:0000313" key="6">
    <source>
        <dbReference type="Proteomes" id="UP001159659"/>
    </source>
</evidence>
<feature type="signal peptide" evidence="2">
    <location>
        <begin position="1"/>
        <end position="22"/>
    </location>
</feature>
<dbReference type="Proteomes" id="UP001159659">
    <property type="component" value="Unassembled WGS sequence"/>
</dbReference>
<dbReference type="Proteomes" id="UP001157938">
    <property type="component" value="Unassembled WGS sequence"/>
</dbReference>
<feature type="region of interest" description="Disordered" evidence="1">
    <location>
        <begin position="194"/>
        <end position="361"/>
    </location>
</feature>
<sequence>MVSSFIKSATMAVVMLASTTGAHNIMTKPMPTWPDSVTSKNNPSGHIDPKMLPPPNGKAYTTEVGVYMDMFWTTFNASSYKSLREFIWKVEILEKGASKECGYSVVDGTLQDLPDMIQWDFFTFGHKGPLVCYCDDTIVIQSKNAAEEFPENPANVPYDKAKCTGASMLTCHWLSLHAIPWQVYTNCASLNGAKPSTKPKVSTPASSPSNEPATASSPPESPPETPTETPTESPPETPTESPPETPTESPPETPASTVKSESNNPASSPSDTPATTSSDTAPSPSETPAEADPIAKEEPQTDAPTKDGEEKQDEQEKEKPMTTDESNADRKDDKTEALGKPSINDKCGVRRRHVMLTETTQ</sequence>
<feature type="compositionally biased region" description="Low complexity" evidence="1">
    <location>
        <begin position="202"/>
        <end position="218"/>
    </location>
</feature>
<feature type="compositionally biased region" description="Basic and acidic residues" evidence="1">
    <location>
        <begin position="293"/>
        <end position="337"/>
    </location>
</feature>
<protein>
    <submittedName>
        <fullName evidence="4">Uncharacterized protein</fullName>
    </submittedName>
</protein>
<reference evidence="3 5" key="1">
    <citation type="submission" date="2021-11" db="EMBL/GenBank/DDBJ databases">
        <authorList>
            <person name="Islam A."/>
            <person name="Islam S."/>
            <person name="Flora M.S."/>
            <person name="Rahman M."/>
            <person name="Ziaur R.M."/>
            <person name="Epstein J.H."/>
            <person name="Hassan M."/>
            <person name="Klassen M."/>
            <person name="Woodard K."/>
            <person name="Webb A."/>
            <person name="Webby R.J."/>
            <person name="El Zowalaty M.E."/>
        </authorList>
    </citation>
    <scope>NUCLEOTIDE SEQUENCE [LARGE SCALE GENOMIC DNA]</scope>
    <source>
        <strain evidence="3">Pf1</strain>
    </source>
</reference>
<dbReference type="AlphaFoldDB" id="A0AAV0UC61"/>
<dbReference type="EMBL" id="CAKLBC010000752">
    <property type="protein sequence ID" value="CAH0488025.1"/>
    <property type="molecule type" value="Genomic_DNA"/>
</dbReference>
<evidence type="ECO:0000313" key="3">
    <source>
        <dbReference type="EMBL" id="CAH0488025.1"/>
    </source>
</evidence>
<evidence type="ECO:0000313" key="5">
    <source>
        <dbReference type="Proteomes" id="UP001157938"/>
    </source>
</evidence>
<evidence type="ECO:0000256" key="1">
    <source>
        <dbReference type="SAM" id="MobiDB-lite"/>
    </source>
</evidence>
<keyword evidence="2" id="KW-0732">Signal</keyword>
<comment type="caution">
    <text evidence="4">The sequence shown here is derived from an EMBL/GenBank/DDBJ whole genome shotgun (WGS) entry which is preliminary data.</text>
</comment>
<feature type="compositionally biased region" description="Low complexity" evidence="1">
    <location>
        <begin position="265"/>
        <end position="288"/>
    </location>
</feature>
<evidence type="ECO:0000313" key="4">
    <source>
        <dbReference type="EMBL" id="CAI5733249.1"/>
    </source>
</evidence>